<reference evidence="5" key="1">
    <citation type="journal article" date="2021" name="IMA Fungus">
        <title>Genomic characterization of three marine fungi, including Emericellopsis atlantica sp. nov. with signatures of a generalist lifestyle and marine biomass degradation.</title>
        <authorList>
            <person name="Hagestad O.C."/>
            <person name="Hou L."/>
            <person name="Andersen J.H."/>
            <person name="Hansen E.H."/>
            <person name="Altermark B."/>
            <person name="Li C."/>
            <person name="Kuhnert E."/>
            <person name="Cox R.J."/>
            <person name="Crous P.W."/>
            <person name="Spatafora J.W."/>
            <person name="Lail K."/>
            <person name="Amirebrahimi M."/>
            <person name="Lipzen A."/>
            <person name="Pangilinan J."/>
            <person name="Andreopoulos W."/>
            <person name="Hayes R.D."/>
            <person name="Ng V."/>
            <person name="Grigoriev I.V."/>
            <person name="Jackson S.A."/>
            <person name="Sutton T.D.S."/>
            <person name="Dobson A.D.W."/>
            <person name="Rama T."/>
        </authorList>
    </citation>
    <scope>NUCLEOTIDE SEQUENCE</scope>
    <source>
        <strain evidence="5">TRa3180A</strain>
    </source>
</reference>
<dbReference type="OrthoDB" id="26525at2759"/>
<evidence type="ECO:0000256" key="4">
    <source>
        <dbReference type="SAM" id="MobiDB-lite"/>
    </source>
</evidence>
<evidence type="ECO:0000256" key="2">
    <source>
        <dbReference type="ARBA" id="ARBA00022737"/>
    </source>
</evidence>
<dbReference type="Gene3D" id="1.10.238.10">
    <property type="entry name" value="EF-hand"/>
    <property type="match status" value="2"/>
</dbReference>
<dbReference type="PANTHER" id="PTHR23048:SF59">
    <property type="entry name" value="EF-HAND SUPERFAMILY PROTEIN"/>
    <property type="match status" value="1"/>
</dbReference>
<keyword evidence="2" id="KW-0677">Repeat</keyword>
<comment type="caution">
    <text evidence="5">The sequence shown here is derived from an EMBL/GenBank/DDBJ whole genome shotgun (WGS) entry which is preliminary data.</text>
</comment>
<dbReference type="FunFam" id="1.10.238.10:FF:000178">
    <property type="entry name" value="Calmodulin-2 A"/>
    <property type="match status" value="1"/>
</dbReference>
<organism evidence="5 6">
    <name type="scientific">Calycina marina</name>
    <dbReference type="NCBI Taxonomy" id="1763456"/>
    <lineage>
        <taxon>Eukaryota</taxon>
        <taxon>Fungi</taxon>
        <taxon>Dikarya</taxon>
        <taxon>Ascomycota</taxon>
        <taxon>Pezizomycotina</taxon>
        <taxon>Leotiomycetes</taxon>
        <taxon>Helotiales</taxon>
        <taxon>Pezizellaceae</taxon>
        <taxon>Calycina</taxon>
    </lineage>
</organism>
<dbReference type="SUPFAM" id="SSF47473">
    <property type="entry name" value="EF-hand"/>
    <property type="match status" value="1"/>
</dbReference>
<evidence type="ECO:0000256" key="1">
    <source>
        <dbReference type="ARBA" id="ARBA00020786"/>
    </source>
</evidence>
<keyword evidence="6" id="KW-1185">Reference proteome</keyword>
<evidence type="ECO:0000313" key="5">
    <source>
        <dbReference type="EMBL" id="KAG9245596.1"/>
    </source>
</evidence>
<evidence type="ECO:0000256" key="3">
    <source>
        <dbReference type="ARBA" id="ARBA00022837"/>
    </source>
</evidence>
<accession>A0A9P8CHL3</accession>
<dbReference type="Proteomes" id="UP000887226">
    <property type="component" value="Unassembled WGS sequence"/>
</dbReference>
<keyword evidence="3" id="KW-0106">Calcium</keyword>
<dbReference type="InterPro" id="IPR011992">
    <property type="entry name" value="EF-hand-dom_pair"/>
</dbReference>
<name>A0A9P8CHL3_9HELO</name>
<dbReference type="PANTHER" id="PTHR23048">
    <property type="entry name" value="MYOSIN LIGHT CHAIN 1, 3"/>
    <property type="match status" value="1"/>
</dbReference>
<evidence type="ECO:0000313" key="6">
    <source>
        <dbReference type="Proteomes" id="UP000887226"/>
    </source>
</evidence>
<dbReference type="InterPro" id="IPR050230">
    <property type="entry name" value="CALM/Myosin/TropC-like"/>
</dbReference>
<dbReference type="AlphaFoldDB" id="A0A9P8CHL3"/>
<feature type="region of interest" description="Disordered" evidence="4">
    <location>
        <begin position="1"/>
        <end position="27"/>
    </location>
</feature>
<dbReference type="EMBL" id="MU253839">
    <property type="protein sequence ID" value="KAG9245596.1"/>
    <property type="molecule type" value="Genomic_DNA"/>
</dbReference>
<sequence length="188" mass="20542">MPPKKRAAPAGSAAPKAARRSALAKEHNITNEEEAAIKEAFAILCTEKNVVNESQIPTDDVQCVMKALDLQPTAPELAEIISILDPEDEGFTMYSNFLAICAIKLQHKERNSEASKKEAEDAFKLFASGGEERITLGMLKRVAQLLKEDVSEEMLKDMILEANGGAGVGVGVGREEFEVVMRRAGIWR</sequence>
<proteinExistence type="predicted"/>
<gene>
    <name evidence="5" type="ORF">BJ878DRAFT_9080</name>
</gene>
<dbReference type="GO" id="GO:0016460">
    <property type="term" value="C:myosin II complex"/>
    <property type="evidence" value="ECO:0007669"/>
    <property type="project" value="TreeGrafter"/>
</dbReference>
<protein>
    <recommendedName>
        <fullName evidence="1">Calmodulin</fullName>
    </recommendedName>
</protein>